<gene>
    <name evidence="3" type="ORF">JOF29_000207</name>
</gene>
<keyword evidence="2" id="KW-0472">Membrane</keyword>
<evidence type="ECO:0000256" key="2">
    <source>
        <dbReference type="SAM" id="Phobius"/>
    </source>
</evidence>
<organism evidence="3 4">
    <name type="scientific">Kribbella aluminosa</name>
    <dbReference type="NCBI Taxonomy" id="416017"/>
    <lineage>
        <taxon>Bacteria</taxon>
        <taxon>Bacillati</taxon>
        <taxon>Actinomycetota</taxon>
        <taxon>Actinomycetes</taxon>
        <taxon>Propionibacteriales</taxon>
        <taxon>Kribbellaceae</taxon>
        <taxon>Kribbella</taxon>
    </lineage>
</organism>
<evidence type="ECO:0000313" key="4">
    <source>
        <dbReference type="Proteomes" id="UP000755585"/>
    </source>
</evidence>
<sequence length="50" mass="5439">MRRIPMKRQPNAGPEAGAKETQQKQLAIPAIVGIWLLSLACLAGAWALLR</sequence>
<keyword evidence="2" id="KW-1133">Transmembrane helix</keyword>
<proteinExistence type="predicted"/>
<accession>A0ABS4UBU5</accession>
<dbReference type="RefSeq" id="WP_209692336.1">
    <property type="nucleotide sequence ID" value="NZ_BAAAVU010000028.1"/>
</dbReference>
<comment type="caution">
    <text evidence="3">The sequence shown here is derived from an EMBL/GenBank/DDBJ whole genome shotgun (WGS) entry which is preliminary data.</text>
</comment>
<feature type="transmembrane region" description="Helical" evidence="2">
    <location>
        <begin position="26"/>
        <end position="49"/>
    </location>
</feature>
<protein>
    <submittedName>
        <fullName evidence="3">Uncharacterized protein</fullName>
    </submittedName>
</protein>
<name>A0ABS4UBU5_9ACTN</name>
<dbReference type="Proteomes" id="UP000755585">
    <property type="component" value="Unassembled WGS sequence"/>
</dbReference>
<feature type="region of interest" description="Disordered" evidence="1">
    <location>
        <begin position="1"/>
        <end position="22"/>
    </location>
</feature>
<keyword evidence="4" id="KW-1185">Reference proteome</keyword>
<evidence type="ECO:0000313" key="3">
    <source>
        <dbReference type="EMBL" id="MBP2349124.1"/>
    </source>
</evidence>
<dbReference type="EMBL" id="JAGINT010000001">
    <property type="protein sequence ID" value="MBP2349124.1"/>
    <property type="molecule type" value="Genomic_DNA"/>
</dbReference>
<evidence type="ECO:0000256" key="1">
    <source>
        <dbReference type="SAM" id="MobiDB-lite"/>
    </source>
</evidence>
<reference evidence="3 4" key="1">
    <citation type="submission" date="2021-03" db="EMBL/GenBank/DDBJ databases">
        <title>Sequencing the genomes of 1000 actinobacteria strains.</title>
        <authorList>
            <person name="Klenk H.-P."/>
        </authorList>
    </citation>
    <scope>NUCLEOTIDE SEQUENCE [LARGE SCALE GENOMIC DNA]</scope>
    <source>
        <strain evidence="3 4">DSM 18824</strain>
    </source>
</reference>
<keyword evidence="2" id="KW-0812">Transmembrane</keyword>